<name>A0AAW9RGF3_9GAMM</name>
<proteinExistence type="predicted"/>
<evidence type="ECO:0000313" key="2">
    <source>
        <dbReference type="Proteomes" id="UP001359886"/>
    </source>
</evidence>
<comment type="caution">
    <text evidence="1">The sequence shown here is derived from an EMBL/GenBank/DDBJ whole genome shotgun (WGS) entry which is preliminary data.</text>
</comment>
<organism evidence="1 2">
    <name type="scientific">Elongatibacter sediminis</name>
    <dbReference type="NCBI Taxonomy" id="3119006"/>
    <lineage>
        <taxon>Bacteria</taxon>
        <taxon>Pseudomonadati</taxon>
        <taxon>Pseudomonadota</taxon>
        <taxon>Gammaproteobacteria</taxon>
        <taxon>Chromatiales</taxon>
        <taxon>Wenzhouxiangellaceae</taxon>
        <taxon>Elongatibacter</taxon>
    </lineage>
</organism>
<reference evidence="1 2" key="1">
    <citation type="submission" date="2024-02" db="EMBL/GenBank/DDBJ databases">
        <title>A novel Wenzhouxiangellaceae bacterium, isolated from coastal sediments.</title>
        <authorList>
            <person name="Du Z.-J."/>
            <person name="Ye Y.-Q."/>
            <person name="Zhang X.-Y."/>
        </authorList>
    </citation>
    <scope>NUCLEOTIDE SEQUENCE [LARGE SCALE GENOMIC DNA]</scope>
    <source>
        <strain evidence="1 2">CH-27</strain>
    </source>
</reference>
<dbReference type="AlphaFoldDB" id="A0AAW9RGF3"/>
<gene>
    <name evidence="1" type="ORF">V3330_09710</name>
</gene>
<dbReference type="EMBL" id="JAZHOG010000005">
    <property type="protein sequence ID" value="MEJ8567900.1"/>
    <property type="molecule type" value="Genomic_DNA"/>
</dbReference>
<evidence type="ECO:0008006" key="3">
    <source>
        <dbReference type="Google" id="ProtNLM"/>
    </source>
</evidence>
<keyword evidence="2" id="KW-1185">Reference proteome</keyword>
<protein>
    <recommendedName>
        <fullName evidence="3">Lipoprotein</fullName>
    </recommendedName>
</protein>
<evidence type="ECO:0000313" key="1">
    <source>
        <dbReference type="EMBL" id="MEJ8567900.1"/>
    </source>
</evidence>
<dbReference type="RefSeq" id="WP_354695220.1">
    <property type="nucleotide sequence ID" value="NZ_JAZHOG010000005.1"/>
</dbReference>
<dbReference type="Proteomes" id="UP001359886">
    <property type="component" value="Unassembled WGS sequence"/>
</dbReference>
<accession>A0AAW9RGF3</accession>
<sequence>MIEKFDANQRASHAGRKIPAGGVVRLAVVALIAMASSACSDRQVYDSLQAQQRSRCVNEPAVRYDECMRQAGPDYAEYEQKRNEARDDNGR</sequence>